<name>A0A5N8X6X2_9ACTN</name>
<evidence type="ECO:0000256" key="3">
    <source>
        <dbReference type="ARBA" id="ARBA00022840"/>
    </source>
</evidence>
<evidence type="ECO:0000259" key="5">
    <source>
        <dbReference type="PROSITE" id="PS50893"/>
    </source>
</evidence>
<dbReference type="SUPFAM" id="SSF52540">
    <property type="entry name" value="P-loop containing nucleoside triphosphate hydrolases"/>
    <property type="match status" value="1"/>
</dbReference>
<keyword evidence="3 6" id="KW-0067">ATP-binding</keyword>
<dbReference type="Pfam" id="PF00005">
    <property type="entry name" value="ABC_tran"/>
    <property type="match status" value="1"/>
</dbReference>
<evidence type="ECO:0000256" key="2">
    <source>
        <dbReference type="ARBA" id="ARBA00022741"/>
    </source>
</evidence>
<dbReference type="RefSeq" id="WP_152869574.1">
    <property type="nucleotide sequence ID" value="NZ_VMNX01000315.1"/>
</dbReference>
<keyword evidence="2" id="KW-0547">Nucleotide-binding</keyword>
<gene>
    <name evidence="6" type="ORF">FPZ41_41940</name>
</gene>
<dbReference type="InterPro" id="IPR027417">
    <property type="entry name" value="P-loop_NTPase"/>
</dbReference>
<keyword evidence="7" id="KW-1185">Reference proteome</keyword>
<accession>A0A5N8X6X2</accession>
<evidence type="ECO:0000256" key="1">
    <source>
        <dbReference type="ARBA" id="ARBA00022448"/>
    </source>
</evidence>
<comment type="caution">
    <text evidence="6">The sequence shown here is derived from an EMBL/GenBank/DDBJ whole genome shotgun (WGS) entry which is preliminary data.</text>
</comment>
<dbReference type="Proteomes" id="UP000373149">
    <property type="component" value="Unassembled WGS sequence"/>
</dbReference>
<feature type="region of interest" description="Disordered" evidence="4">
    <location>
        <begin position="285"/>
        <end position="319"/>
    </location>
</feature>
<evidence type="ECO:0000313" key="7">
    <source>
        <dbReference type="Proteomes" id="UP000373149"/>
    </source>
</evidence>
<dbReference type="PANTHER" id="PTHR42939:SF1">
    <property type="entry name" value="ABC TRANSPORTER ATP-BINDING PROTEIN ALBC-RELATED"/>
    <property type="match status" value="1"/>
</dbReference>
<proteinExistence type="predicted"/>
<dbReference type="Gene3D" id="3.40.50.300">
    <property type="entry name" value="P-loop containing nucleotide triphosphate hydrolases"/>
    <property type="match status" value="1"/>
</dbReference>
<keyword evidence="1" id="KW-0813">Transport</keyword>
<reference evidence="6 7" key="1">
    <citation type="submission" date="2019-09" db="EMBL/GenBank/DDBJ databases">
        <authorList>
            <person name="Duangmal K."/>
            <person name="Teo W.F.A."/>
            <person name="Lipun K."/>
        </authorList>
    </citation>
    <scope>NUCLEOTIDE SEQUENCE [LARGE SCALE GENOMIC DNA]</scope>
    <source>
        <strain evidence="6 7">K1PN6</strain>
    </source>
</reference>
<dbReference type="InterPro" id="IPR003593">
    <property type="entry name" value="AAA+_ATPase"/>
</dbReference>
<dbReference type="InterPro" id="IPR051782">
    <property type="entry name" value="ABC_Transporter_VariousFunc"/>
</dbReference>
<sequence>MAREVPEREQQRLRLEGVGRRYGRRGRWVLSGVDLEVAPGALIRIEGANGTGKSTLLRLLAGLDAPTVGRIVGRPRTAYVPERFPAALPFTAADYLMHLGTVHGLSRPAAADAADEWLERFGAAEHARTPMSELSKGSSQKVAVAQALLAEPELLVLDEAWTGLDDPARGELEGAVVERTAAGGAVVFVDHDPRRLAGRPDATYAVVEGTLNPRTGNGDAHADGPHVVVRAQGPAGTAPPDEVTELAALVEEAAGDAHRITVPESRSDAVLRALLGARPPWHVVSVEPEPEPAPASVPDLARGIVPRPREPESIETESP</sequence>
<dbReference type="PANTHER" id="PTHR42939">
    <property type="entry name" value="ABC TRANSPORTER ATP-BINDING PROTEIN ALBC-RELATED"/>
    <property type="match status" value="1"/>
</dbReference>
<evidence type="ECO:0000256" key="4">
    <source>
        <dbReference type="SAM" id="MobiDB-lite"/>
    </source>
</evidence>
<organism evidence="6 7">
    <name type="scientific">Streptomyces acidicola</name>
    <dbReference type="NCBI Taxonomy" id="2596892"/>
    <lineage>
        <taxon>Bacteria</taxon>
        <taxon>Bacillati</taxon>
        <taxon>Actinomycetota</taxon>
        <taxon>Actinomycetes</taxon>
        <taxon>Kitasatosporales</taxon>
        <taxon>Streptomycetaceae</taxon>
        <taxon>Streptomyces</taxon>
    </lineage>
</organism>
<dbReference type="AlphaFoldDB" id="A0A5N8X6X2"/>
<dbReference type="InterPro" id="IPR003439">
    <property type="entry name" value="ABC_transporter-like_ATP-bd"/>
</dbReference>
<dbReference type="SMART" id="SM00382">
    <property type="entry name" value="AAA"/>
    <property type="match status" value="1"/>
</dbReference>
<dbReference type="GO" id="GO:0016887">
    <property type="term" value="F:ATP hydrolysis activity"/>
    <property type="evidence" value="ECO:0007669"/>
    <property type="project" value="InterPro"/>
</dbReference>
<evidence type="ECO:0000313" key="6">
    <source>
        <dbReference type="EMBL" id="MPY54768.1"/>
    </source>
</evidence>
<dbReference type="PROSITE" id="PS50893">
    <property type="entry name" value="ABC_TRANSPORTER_2"/>
    <property type="match status" value="1"/>
</dbReference>
<feature type="domain" description="ABC transporter" evidence="5">
    <location>
        <begin position="13"/>
        <end position="233"/>
    </location>
</feature>
<dbReference type="EMBL" id="VMNX01000315">
    <property type="protein sequence ID" value="MPY54768.1"/>
    <property type="molecule type" value="Genomic_DNA"/>
</dbReference>
<protein>
    <submittedName>
        <fullName evidence="6">ATP-binding cassette domain-containing protein</fullName>
    </submittedName>
</protein>
<dbReference type="GO" id="GO:0005524">
    <property type="term" value="F:ATP binding"/>
    <property type="evidence" value="ECO:0007669"/>
    <property type="project" value="UniProtKB-KW"/>
</dbReference>